<accession>A0ABV6PC78</accession>
<comment type="caution">
    <text evidence="1">The sequence shown here is derived from an EMBL/GenBank/DDBJ whole genome shotgun (WGS) entry which is preliminary data.</text>
</comment>
<organism evidence="1 2">
    <name type="scientific">Micrococcoides hystricis</name>
    <dbReference type="NCBI Taxonomy" id="1572761"/>
    <lineage>
        <taxon>Bacteria</taxon>
        <taxon>Bacillati</taxon>
        <taxon>Actinomycetota</taxon>
        <taxon>Actinomycetes</taxon>
        <taxon>Micrococcales</taxon>
        <taxon>Micrococcaceae</taxon>
        <taxon>Micrococcoides</taxon>
    </lineage>
</organism>
<protein>
    <submittedName>
        <fullName evidence="1">Uncharacterized protein</fullName>
    </submittedName>
</protein>
<gene>
    <name evidence="1" type="ORF">ACFFFR_10120</name>
</gene>
<evidence type="ECO:0000313" key="2">
    <source>
        <dbReference type="Proteomes" id="UP001589862"/>
    </source>
</evidence>
<name>A0ABV6PC78_9MICC</name>
<reference evidence="1 2" key="1">
    <citation type="submission" date="2024-09" db="EMBL/GenBank/DDBJ databases">
        <authorList>
            <person name="Sun Q."/>
            <person name="Mori K."/>
        </authorList>
    </citation>
    <scope>NUCLEOTIDE SEQUENCE [LARGE SCALE GENOMIC DNA]</scope>
    <source>
        <strain evidence="1 2">NCAIM B.02604</strain>
    </source>
</reference>
<evidence type="ECO:0000313" key="1">
    <source>
        <dbReference type="EMBL" id="MFC0582729.1"/>
    </source>
</evidence>
<proteinExistence type="predicted"/>
<dbReference type="EMBL" id="JBHLUB010000031">
    <property type="protein sequence ID" value="MFC0582729.1"/>
    <property type="molecule type" value="Genomic_DNA"/>
</dbReference>
<sequence>MNRRIDSHYCDCADVGTHLDDALNLLTDCADIYRRCDDANRRLCTQALFTKVYINDDELSVEINRSFEMLLDPEVNTIALNWRQNDDKARTLANRIVGWGSSLVRGVGPEVCGFNTSFTPAPLNHSLDVSQDRSDHVARHRSRLCHVIVP</sequence>
<dbReference type="Proteomes" id="UP001589862">
    <property type="component" value="Unassembled WGS sequence"/>
</dbReference>
<dbReference type="RefSeq" id="WP_377460107.1">
    <property type="nucleotide sequence ID" value="NZ_JBHLUB010000031.1"/>
</dbReference>
<keyword evidence="2" id="KW-1185">Reference proteome</keyword>